<evidence type="ECO:0000256" key="1">
    <source>
        <dbReference type="ARBA" id="ARBA00022448"/>
    </source>
</evidence>
<evidence type="ECO:0000313" key="10">
    <source>
        <dbReference type="EMBL" id="THF64733.1"/>
    </source>
</evidence>
<evidence type="ECO:0000256" key="4">
    <source>
        <dbReference type="ARBA" id="ARBA00023170"/>
    </source>
</evidence>
<dbReference type="InterPro" id="IPR037066">
    <property type="entry name" value="Plug_dom_sf"/>
</dbReference>
<dbReference type="InterPro" id="IPR039426">
    <property type="entry name" value="TonB-dep_rcpt-like"/>
</dbReference>
<feature type="domain" description="Secretin/TonB short N-terminal" evidence="9">
    <location>
        <begin position="68"/>
        <end position="119"/>
    </location>
</feature>
<evidence type="ECO:0000256" key="6">
    <source>
        <dbReference type="PROSITE-ProRule" id="PRU01360"/>
    </source>
</evidence>
<dbReference type="PANTHER" id="PTHR30069">
    <property type="entry name" value="TONB-DEPENDENT OUTER MEMBRANE RECEPTOR"/>
    <property type="match status" value="1"/>
</dbReference>
<dbReference type="SUPFAM" id="SSF56935">
    <property type="entry name" value="Porins"/>
    <property type="match status" value="1"/>
</dbReference>
<proteinExistence type="inferred from homology"/>
<dbReference type="AlphaFoldDB" id="A0A4S4AXC1"/>
<evidence type="ECO:0000256" key="7">
    <source>
        <dbReference type="SAM" id="MobiDB-lite"/>
    </source>
</evidence>
<dbReference type="GO" id="GO:0015344">
    <property type="term" value="F:siderophore uptake transmembrane transporter activity"/>
    <property type="evidence" value="ECO:0007669"/>
    <property type="project" value="TreeGrafter"/>
</dbReference>
<keyword evidence="6" id="KW-1134">Transmembrane beta strand</keyword>
<dbReference type="SMART" id="SM00965">
    <property type="entry name" value="STN"/>
    <property type="match status" value="1"/>
</dbReference>
<dbReference type="OrthoDB" id="9766643at2"/>
<feature type="signal peptide" evidence="8">
    <location>
        <begin position="1"/>
        <end position="38"/>
    </location>
</feature>
<dbReference type="EMBL" id="SSOC01000004">
    <property type="protein sequence ID" value="THF64733.1"/>
    <property type="molecule type" value="Genomic_DNA"/>
</dbReference>
<evidence type="ECO:0000256" key="5">
    <source>
        <dbReference type="ARBA" id="ARBA00023237"/>
    </source>
</evidence>
<dbReference type="InterPro" id="IPR011662">
    <property type="entry name" value="Secretin/TonB_short_N"/>
</dbReference>
<organism evidence="10 11">
    <name type="scientific">Pseudothauera nasutitermitis</name>
    <dbReference type="NCBI Taxonomy" id="2565930"/>
    <lineage>
        <taxon>Bacteria</taxon>
        <taxon>Pseudomonadati</taxon>
        <taxon>Pseudomonadota</taxon>
        <taxon>Betaproteobacteria</taxon>
        <taxon>Rhodocyclales</taxon>
        <taxon>Zoogloeaceae</taxon>
        <taxon>Pseudothauera</taxon>
    </lineage>
</organism>
<dbReference type="PROSITE" id="PS52016">
    <property type="entry name" value="TONB_DEPENDENT_REC_3"/>
    <property type="match status" value="1"/>
</dbReference>
<comment type="similarity">
    <text evidence="6">Belongs to the TonB-dependent receptor family.</text>
</comment>
<dbReference type="InterPro" id="IPR012910">
    <property type="entry name" value="Plug_dom"/>
</dbReference>
<feature type="region of interest" description="Disordered" evidence="7">
    <location>
        <begin position="213"/>
        <end position="236"/>
    </location>
</feature>
<keyword evidence="6" id="KW-0812">Transmembrane</keyword>
<dbReference type="RefSeq" id="WP_136348452.1">
    <property type="nucleotide sequence ID" value="NZ_SSOC01000004.1"/>
</dbReference>
<dbReference type="PANTHER" id="PTHR30069:SF53">
    <property type="entry name" value="COLICIN I RECEPTOR-RELATED"/>
    <property type="match status" value="1"/>
</dbReference>
<keyword evidence="5 6" id="KW-0998">Cell outer membrane</keyword>
<keyword evidence="3 6" id="KW-0472">Membrane</keyword>
<evidence type="ECO:0000256" key="3">
    <source>
        <dbReference type="ARBA" id="ARBA00023136"/>
    </source>
</evidence>
<keyword evidence="2 8" id="KW-0732">Signal</keyword>
<name>A0A4S4AXC1_9RHOO</name>
<accession>A0A4S4AXC1</accession>
<feature type="chain" id="PRO_5020623246" description="Secretin/TonB short N-terminal domain-containing protein" evidence="8">
    <location>
        <begin position="39"/>
        <end position="300"/>
    </location>
</feature>
<keyword evidence="4" id="KW-0675">Receptor</keyword>
<keyword evidence="1 6" id="KW-0813">Transport</keyword>
<dbReference type="GO" id="GO:0044718">
    <property type="term" value="P:siderophore transmembrane transport"/>
    <property type="evidence" value="ECO:0007669"/>
    <property type="project" value="TreeGrafter"/>
</dbReference>
<gene>
    <name evidence="10" type="ORF">E6C76_11835</name>
</gene>
<dbReference type="GO" id="GO:0009279">
    <property type="term" value="C:cell outer membrane"/>
    <property type="evidence" value="ECO:0007669"/>
    <property type="project" value="UniProtKB-SubCell"/>
</dbReference>
<keyword evidence="11" id="KW-1185">Reference proteome</keyword>
<evidence type="ECO:0000313" key="11">
    <source>
        <dbReference type="Proteomes" id="UP000308430"/>
    </source>
</evidence>
<evidence type="ECO:0000256" key="2">
    <source>
        <dbReference type="ARBA" id="ARBA00022729"/>
    </source>
</evidence>
<evidence type="ECO:0000259" key="9">
    <source>
        <dbReference type="SMART" id="SM00965"/>
    </source>
</evidence>
<feature type="compositionally biased region" description="Polar residues" evidence="7">
    <location>
        <begin position="219"/>
        <end position="236"/>
    </location>
</feature>
<dbReference type="Gene3D" id="3.55.50.30">
    <property type="match status" value="1"/>
</dbReference>
<sequence>MIRPLRSTSGVAPRALAAALAALPLAALCAASSNAAHAQQIPASERDYAIPAGPLSSALTRFAAEAGVPLSADGTMLDGLRTPGLRGRHDVARGFALLLERSGLEAIRDANGTWVLRPAPHQAPQTLSEVLVSAPHDSQGVHVIGRDTLDALGRGNGDITSVLRVLPNVQFDNNQLHGGRQGEIAPADVSIHGSKYYNNLYLMDGMSFNNDINPANRASDGTSGTNNNTSPPSASQGFAIDTSLLCNITVRDSNVPAEFGRFSGGVIAADTCAPTRTFGGQVSVERSRSAWTKQHLTPRQ</sequence>
<dbReference type="Gene3D" id="2.170.130.10">
    <property type="entry name" value="TonB-dependent receptor, plug domain"/>
    <property type="match status" value="1"/>
</dbReference>
<evidence type="ECO:0000256" key="8">
    <source>
        <dbReference type="SAM" id="SignalP"/>
    </source>
</evidence>
<comment type="subcellular location">
    <subcellularLocation>
        <location evidence="6">Cell outer membrane</location>
        <topology evidence="6">Multi-pass membrane protein</topology>
    </subcellularLocation>
</comment>
<dbReference type="Proteomes" id="UP000308430">
    <property type="component" value="Unassembled WGS sequence"/>
</dbReference>
<reference evidence="10 11" key="1">
    <citation type="submission" date="2019-04" db="EMBL/GenBank/DDBJ databases">
        <title>Azoarcus nasutitermitis sp. nov. isolated from termite nest.</title>
        <authorList>
            <person name="Lin S.-Y."/>
            <person name="Hameed A."/>
            <person name="Hsu Y.-H."/>
            <person name="Young C.-C."/>
        </authorList>
    </citation>
    <scope>NUCLEOTIDE SEQUENCE [LARGE SCALE GENOMIC DNA]</scope>
    <source>
        <strain evidence="10 11">CC-YHH838</strain>
    </source>
</reference>
<dbReference type="Pfam" id="PF07715">
    <property type="entry name" value="Plug"/>
    <property type="match status" value="1"/>
</dbReference>
<protein>
    <recommendedName>
        <fullName evidence="9">Secretin/TonB short N-terminal domain-containing protein</fullName>
    </recommendedName>
</protein>
<comment type="caution">
    <text evidence="10">The sequence shown here is derived from an EMBL/GenBank/DDBJ whole genome shotgun (WGS) entry which is preliminary data.</text>
</comment>